<dbReference type="EMBL" id="AMZO01000015">
    <property type="protein sequence ID" value="ELR65904.1"/>
    <property type="molecule type" value="Genomic_DNA"/>
</dbReference>
<accession>L8JEE6</accession>
<dbReference type="SUPFAM" id="SSF110087">
    <property type="entry name" value="DR1885-like metal-binding protein"/>
    <property type="match status" value="1"/>
</dbReference>
<dbReference type="PANTHER" id="PTHR36302:SF1">
    <property type="entry name" value="COPPER CHAPERONE PCU(A)C"/>
    <property type="match status" value="1"/>
</dbReference>
<organism evidence="2 3">
    <name type="scientific">Photobacterium marinum</name>
    <dbReference type="NCBI Taxonomy" id="1056511"/>
    <lineage>
        <taxon>Bacteria</taxon>
        <taxon>Pseudomonadati</taxon>
        <taxon>Pseudomonadota</taxon>
        <taxon>Gammaproteobacteria</taxon>
        <taxon>Vibrionales</taxon>
        <taxon>Vibrionaceae</taxon>
        <taxon>Photobacterium</taxon>
    </lineage>
</organism>
<proteinExistence type="predicted"/>
<dbReference type="Pfam" id="PF04314">
    <property type="entry name" value="PCuAC"/>
    <property type="match status" value="1"/>
</dbReference>
<dbReference type="Proteomes" id="UP000011134">
    <property type="component" value="Unassembled WGS sequence"/>
</dbReference>
<dbReference type="InterPro" id="IPR058248">
    <property type="entry name" value="Lxx211020-like"/>
</dbReference>
<evidence type="ECO:0000256" key="1">
    <source>
        <dbReference type="SAM" id="SignalP"/>
    </source>
</evidence>
<evidence type="ECO:0000313" key="2">
    <source>
        <dbReference type="EMBL" id="ELR65904.1"/>
    </source>
</evidence>
<reference evidence="2 3" key="1">
    <citation type="submission" date="2012-12" db="EMBL/GenBank/DDBJ databases">
        <title>Genome Assembly of Photobacterium sp. AK15.</title>
        <authorList>
            <person name="Khatri I."/>
            <person name="Vaidya B."/>
            <person name="Srinivas T.N.R."/>
            <person name="Subramanian S."/>
            <person name="Pinnaka A."/>
        </authorList>
    </citation>
    <scope>NUCLEOTIDE SEQUENCE [LARGE SCALE GENOMIC DNA]</scope>
    <source>
        <strain evidence="2 3">AK15</strain>
    </source>
</reference>
<gene>
    <name evidence="2" type="ORF">C942_00530</name>
</gene>
<dbReference type="InterPro" id="IPR036182">
    <property type="entry name" value="PCuAC_sf"/>
</dbReference>
<dbReference type="PANTHER" id="PTHR36302">
    <property type="entry name" value="BLR7088 PROTEIN"/>
    <property type="match status" value="1"/>
</dbReference>
<dbReference type="PATRIC" id="fig|1056511.3.peg.2019"/>
<feature type="signal peptide" evidence="1">
    <location>
        <begin position="1"/>
        <end position="21"/>
    </location>
</feature>
<keyword evidence="3" id="KW-1185">Reference proteome</keyword>
<sequence length="164" mass="18207">MKLFNKVILGSAFLFSSLAGAHEFNSGQLNIDHPWSKQVPPSSSVAAAFFEITNQGNEQDMLIRAESPIAGKTELHTHIHEDGMMKMREVKEIAIPANGSQMLKPGGYHIMFFDLQTIPELGERFPLTLHFAKAGRVEVEVTVEPATYIPEGMKRADATHSKHH</sequence>
<comment type="caution">
    <text evidence="2">The sequence shown here is derived from an EMBL/GenBank/DDBJ whole genome shotgun (WGS) entry which is preliminary data.</text>
</comment>
<dbReference type="AlphaFoldDB" id="L8JEE6"/>
<dbReference type="Gene3D" id="2.60.40.1890">
    <property type="entry name" value="PCu(A)C copper chaperone"/>
    <property type="match status" value="1"/>
</dbReference>
<feature type="chain" id="PRO_5003992923" evidence="1">
    <location>
        <begin position="22"/>
        <end position="164"/>
    </location>
</feature>
<dbReference type="InterPro" id="IPR007410">
    <property type="entry name" value="LpqE-like"/>
</dbReference>
<dbReference type="OrthoDB" id="9796962at2"/>
<evidence type="ECO:0000313" key="3">
    <source>
        <dbReference type="Proteomes" id="UP000011134"/>
    </source>
</evidence>
<keyword evidence="1" id="KW-0732">Signal</keyword>
<name>L8JEE6_9GAMM</name>
<protein>
    <submittedName>
        <fullName evidence="2">Copper metallochaperone</fullName>
    </submittedName>
</protein>
<dbReference type="RefSeq" id="WP_007465183.1">
    <property type="nucleotide sequence ID" value="NZ_AMZO01000015.1"/>
</dbReference>